<name>A0A3F3Q468_9EURO</name>
<dbReference type="Proteomes" id="UP000253729">
    <property type="component" value="Unassembled WGS sequence"/>
</dbReference>
<gene>
    <name evidence="1" type="ORF">BDQ94DRAFT_143004</name>
</gene>
<evidence type="ECO:0000313" key="1">
    <source>
        <dbReference type="EMBL" id="RDH33973.1"/>
    </source>
</evidence>
<evidence type="ECO:0000313" key="2">
    <source>
        <dbReference type="Proteomes" id="UP000253729"/>
    </source>
</evidence>
<reference evidence="1 2" key="1">
    <citation type="submission" date="2018-07" db="EMBL/GenBank/DDBJ databases">
        <title>The genomes of Aspergillus section Nigri reveals drivers in fungal speciation.</title>
        <authorList>
            <consortium name="DOE Joint Genome Institute"/>
            <person name="Vesth T.C."/>
            <person name="Nybo J."/>
            <person name="Theobald S."/>
            <person name="Brandl J."/>
            <person name="Frisvad J.C."/>
            <person name="Nielsen K.F."/>
            <person name="Lyhne E.K."/>
            <person name="Kogle M.E."/>
            <person name="Kuo A."/>
            <person name="Riley R."/>
            <person name="Clum A."/>
            <person name="Nolan M."/>
            <person name="Lipzen A."/>
            <person name="Salamov A."/>
            <person name="Henrissat B."/>
            <person name="Wiebenga A."/>
            <person name="De vries R.P."/>
            <person name="Grigoriev I.V."/>
            <person name="Mortensen U.H."/>
            <person name="Andersen M.R."/>
            <person name="Baker S.E."/>
        </authorList>
    </citation>
    <scope>NUCLEOTIDE SEQUENCE [LARGE SCALE GENOMIC DNA]</scope>
    <source>
        <strain evidence="1 2">CBS 139.54b</strain>
    </source>
</reference>
<dbReference type="EMBL" id="KZ852045">
    <property type="protein sequence ID" value="RDH33973.1"/>
    <property type="molecule type" value="Genomic_DNA"/>
</dbReference>
<dbReference type="GeneID" id="38134494"/>
<dbReference type="RefSeq" id="XP_026626995.1">
    <property type="nucleotide sequence ID" value="XM_026766138.1"/>
</dbReference>
<organism evidence="1 2">
    <name type="scientific">Aspergillus welwitschiae</name>
    <dbReference type="NCBI Taxonomy" id="1341132"/>
    <lineage>
        <taxon>Eukaryota</taxon>
        <taxon>Fungi</taxon>
        <taxon>Dikarya</taxon>
        <taxon>Ascomycota</taxon>
        <taxon>Pezizomycotina</taxon>
        <taxon>Eurotiomycetes</taxon>
        <taxon>Eurotiomycetidae</taxon>
        <taxon>Eurotiales</taxon>
        <taxon>Aspergillaceae</taxon>
        <taxon>Aspergillus</taxon>
        <taxon>Aspergillus subgen. Circumdati</taxon>
    </lineage>
</organism>
<accession>A0A3F3Q468</accession>
<proteinExistence type="predicted"/>
<sequence>MVQVHLPLLAKAQETAASSRPWIDPMDLDSYPIGSSVKDSIQRYPERLLRNMMSKRARQSALSSIQRPPL</sequence>
<keyword evidence="2" id="KW-1185">Reference proteome</keyword>
<dbReference type="AlphaFoldDB" id="A0A3F3Q468"/>
<protein>
    <submittedName>
        <fullName evidence="1">Uncharacterized protein</fullName>
    </submittedName>
</protein>